<dbReference type="EMBL" id="UGYT01000001">
    <property type="protein sequence ID" value="SUI80897.1"/>
    <property type="molecule type" value="Genomic_DNA"/>
</dbReference>
<organism evidence="2 3">
    <name type="scientific">Shigella flexneri</name>
    <dbReference type="NCBI Taxonomy" id="623"/>
    <lineage>
        <taxon>Bacteria</taxon>
        <taxon>Pseudomonadati</taxon>
        <taxon>Pseudomonadota</taxon>
        <taxon>Gammaproteobacteria</taxon>
        <taxon>Enterobacterales</taxon>
        <taxon>Enterobacteriaceae</taxon>
        <taxon>Shigella</taxon>
    </lineage>
</organism>
<sequence length="470" mass="52386">MRRKTPYPSYGSVLGTCRPDKTRQRRIRQKTATNTTNTASPGIKFKLLILGNHTCGNRGDSAILRGLLDAINILNPHTEVDVMSRYPVSSSWLLNRPVMGDPLFLQMTQHNSAAGVVGRVKKVLRRRYQHQVLLSRVTDTGKLRNIAIAQGFTDFVRLLLGYDAIIQVGGSFFVDLYGVPQFEHALCTFMAKKPLFMIGHSVGPFQDEQFNQLANYVFGHCDALILRESVSLDLMKRSNITTAKVEHGVDTAWLVDHHTEDFTASYAVQHWLDVAAQQKTVAITLRELAPFDKRLGTTQQAYEKAFAGVVNRILDEGYQVIALSTCTGIDSYNKDDRMVALNLRQHISDPARYHVVMDELNDLEMGKILGACELTVGTRLHSAIISMNFATPAIAINYEHKSAGIMQQLGLPEMAIDIRHLLDGSLQAMVADTLGQLPVLNARLNEAVSRERQTGMQMVQSVLERIGEVK</sequence>
<dbReference type="PANTHER" id="PTHR36836">
    <property type="entry name" value="COLANIC ACID BIOSYNTHESIS PROTEIN WCAK"/>
    <property type="match status" value="1"/>
</dbReference>
<dbReference type="NCBIfam" id="NF007452">
    <property type="entry name" value="PRK10017.1"/>
    <property type="match status" value="1"/>
</dbReference>
<dbReference type="Pfam" id="PF04230">
    <property type="entry name" value="PS_pyruv_trans"/>
    <property type="match status" value="1"/>
</dbReference>
<gene>
    <name evidence="2" type="primary">wcaK</name>
    <name evidence="2" type="ORF">NCTC9783_02772</name>
</gene>
<dbReference type="Proteomes" id="UP000254880">
    <property type="component" value="Unassembled WGS sequence"/>
</dbReference>
<dbReference type="EC" id="2.-.-.-" evidence="2"/>
<protein>
    <submittedName>
        <fullName evidence="2">Putative pyruvyl transferase</fullName>
        <ecNumber evidence="2">2.-.-.-</ecNumber>
    </submittedName>
</protein>
<dbReference type="InterPro" id="IPR007345">
    <property type="entry name" value="Polysacch_pyruvyl_Trfase"/>
</dbReference>
<dbReference type="RefSeq" id="WP_001253235.1">
    <property type="nucleotide sequence ID" value="NZ_CP024470.1"/>
</dbReference>
<name>A0A380AIM8_SHIFL</name>
<proteinExistence type="predicted"/>
<dbReference type="NCBIfam" id="TIGR04006">
    <property type="entry name" value="wcaK"/>
    <property type="match status" value="1"/>
</dbReference>
<dbReference type="AlphaFoldDB" id="A0A380AIM8"/>
<accession>A0A380AIM8</accession>
<evidence type="ECO:0000259" key="1">
    <source>
        <dbReference type="Pfam" id="PF04230"/>
    </source>
</evidence>
<evidence type="ECO:0000313" key="2">
    <source>
        <dbReference type="EMBL" id="SUI80897.1"/>
    </source>
</evidence>
<reference evidence="2 3" key="1">
    <citation type="submission" date="2018-06" db="EMBL/GenBank/DDBJ databases">
        <authorList>
            <consortium name="Pathogen Informatics"/>
            <person name="Doyle S."/>
        </authorList>
    </citation>
    <scope>NUCLEOTIDE SEQUENCE [LARGE SCALE GENOMIC DNA]</scope>
    <source>
        <strain evidence="2 3">NCTC9783</strain>
    </source>
</reference>
<dbReference type="InterPro" id="IPR023918">
    <property type="entry name" value="Colanic_acid_synth_WcaK"/>
</dbReference>
<keyword evidence="2" id="KW-0808">Transferase</keyword>
<dbReference type="GO" id="GO:0016740">
    <property type="term" value="F:transferase activity"/>
    <property type="evidence" value="ECO:0007669"/>
    <property type="project" value="UniProtKB-KW"/>
</dbReference>
<dbReference type="PANTHER" id="PTHR36836:SF1">
    <property type="entry name" value="COLANIC ACID BIOSYNTHESIS PROTEIN WCAK"/>
    <property type="match status" value="1"/>
</dbReference>
<evidence type="ECO:0000313" key="3">
    <source>
        <dbReference type="Proteomes" id="UP000254880"/>
    </source>
</evidence>
<feature type="domain" description="Polysaccharide pyruvyl transferase" evidence="1">
    <location>
        <begin position="57"/>
        <end position="400"/>
    </location>
</feature>